<evidence type="ECO:0000313" key="3">
    <source>
        <dbReference type="Proteomes" id="UP000809621"/>
    </source>
</evidence>
<dbReference type="Pfam" id="PF05099">
    <property type="entry name" value="TerB"/>
    <property type="match status" value="1"/>
</dbReference>
<dbReference type="Proteomes" id="UP000809621">
    <property type="component" value="Unassembled WGS sequence"/>
</dbReference>
<reference evidence="2 3" key="1">
    <citation type="submission" date="2021-02" db="EMBL/GenBank/DDBJ databases">
        <authorList>
            <person name="Park J.-S."/>
        </authorList>
    </citation>
    <scope>NUCLEOTIDE SEQUENCE [LARGE SCALE GENOMIC DNA]</scope>
    <source>
        <strain evidence="2 3">188UL20-2</strain>
    </source>
</reference>
<gene>
    <name evidence="2" type="ORF">JQC93_05625</name>
</gene>
<sequence>MIRKISQLFQKLNPEPLETSSESQHQAIAGLLCEVSHADSVADLDEHQAKVSLLQKITQIPESESIALIEKGAQQLKDAVSLFEYTTQLRAMDPEQRFELIQGLWEVAYADGTVDPQEEAIIRQVAELLYVDHSEYIRAKLSVVPH</sequence>
<proteinExistence type="predicted"/>
<dbReference type="EMBL" id="JAFEUM010000002">
    <property type="protein sequence ID" value="MBM7035882.1"/>
    <property type="molecule type" value="Genomic_DNA"/>
</dbReference>
<dbReference type="SUPFAM" id="SSF158682">
    <property type="entry name" value="TerB-like"/>
    <property type="match status" value="1"/>
</dbReference>
<keyword evidence="3" id="KW-1185">Reference proteome</keyword>
<dbReference type="RefSeq" id="WP_205157500.1">
    <property type="nucleotide sequence ID" value="NZ_JAFEUM010000002.1"/>
</dbReference>
<protein>
    <submittedName>
        <fullName evidence="2">TerB family tellurite resistance protein</fullName>
    </submittedName>
</protein>
<dbReference type="InterPro" id="IPR007791">
    <property type="entry name" value="DjlA_N"/>
</dbReference>
<organism evidence="2 3">
    <name type="scientific">Vibrio ulleungensis</name>
    <dbReference type="NCBI Taxonomy" id="2807619"/>
    <lineage>
        <taxon>Bacteria</taxon>
        <taxon>Pseudomonadati</taxon>
        <taxon>Pseudomonadota</taxon>
        <taxon>Gammaproteobacteria</taxon>
        <taxon>Vibrionales</taxon>
        <taxon>Vibrionaceae</taxon>
        <taxon>Vibrio</taxon>
    </lineage>
</organism>
<name>A0ABS2HIF5_9VIBR</name>
<dbReference type="Gene3D" id="1.10.3680.10">
    <property type="entry name" value="TerB-like"/>
    <property type="match status" value="1"/>
</dbReference>
<dbReference type="CDD" id="cd07313">
    <property type="entry name" value="terB_like_2"/>
    <property type="match status" value="1"/>
</dbReference>
<accession>A0ABS2HIF5</accession>
<comment type="caution">
    <text evidence="2">The sequence shown here is derived from an EMBL/GenBank/DDBJ whole genome shotgun (WGS) entry which is preliminary data.</text>
</comment>
<dbReference type="InterPro" id="IPR029024">
    <property type="entry name" value="TerB-like"/>
</dbReference>
<evidence type="ECO:0000259" key="1">
    <source>
        <dbReference type="Pfam" id="PF05099"/>
    </source>
</evidence>
<feature type="domain" description="Co-chaperone DjlA N-terminal" evidence="1">
    <location>
        <begin position="26"/>
        <end position="140"/>
    </location>
</feature>
<evidence type="ECO:0000313" key="2">
    <source>
        <dbReference type="EMBL" id="MBM7035882.1"/>
    </source>
</evidence>